<comment type="caution">
    <text evidence="2">The sequence shown here is derived from an EMBL/GenBank/DDBJ whole genome shotgun (WGS) entry which is preliminary data.</text>
</comment>
<feature type="region of interest" description="Disordered" evidence="1">
    <location>
        <begin position="1"/>
        <end position="29"/>
    </location>
</feature>
<dbReference type="AlphaFoldDB" id="A0AA38VNC6"/>
<evidence type="ECO:0000313" key="3">
    <source>
        <dbReference type="Proteomes" id="UP001174694"/>
    </source>
</evidence>
<dbReference type="EMBL" id="JANBVO010000021">
    <property type="protein sequence ID" value="KAJ9142663.1"/>
    <property type="molecule type" value="Genomic_DNA"/>
</dbReference>
<proteinExistence type="predicted"/>
<keyword evidence="3" id="KW-1185">Reference proteome</keyword>
<evidence type="ECO:0000313" key="2">
    <source>
        <dbReference type="EMBL" id="KAJ9142663.1"/>
    </source>
</evidence>
<evidence type="ECO:0000256" key="1">
    <source>
        <dbReference type="SAM" id="MobiDB-lite"/>
    </source>
</evidence>
<reference evidence="2" key="1">
    <citation type="submission" date="2022-07" db="EMBL/GenBank/DDBJ databases">
        <title>Fungi with potential for degradation of polypropylene.</title>
        <authorList>
            <person name="Gostincar C."/>
        </authorList>
    </citation>
    <scope>NUCLEOTIDE SEQUENCE</scope>
    <source>
        <strain evidence="2">EXF-13308</strain>
    </source>
</reference>
<name>A0AA38VNC6_9PEZI</name>
<protein>
    <submittedName>
        <fullName evidence="2">Uncharacterized protein</fullName>
    </submittedName>
</protein>
<accession>A0AA38VNC6</accession>
<gene>
    <name evidence="2" type="ORF">NKR23_g6937</name>
</gene>
<dbReference type="Proteomes" id="UP001174694">
    <property type="component" value="Unassembled WGS sequence"/>
</dbReference>
<organism evidence="2 3">
    <name type="scientific">Pleurostoma richardsiae</name>
    <dbReference type="NCBI Taxonomy" id="41990"/>
    <lineage>
        <taxon>Eukaryota</taxon>
        <taxon>Fungi</taxon>
        <taxon>Dikarya</taxon>
        <taxon>Ascomycota</taxon>
        <taxon>Pezizomycotina</taxon>
        <taxon>Sordariomycetes</taxon>
        <taxon>Sordariomycetidae</taxon>
        <taxon>Calosphaeriales</taxon>
        <taxon>Pleurostomataceae</taxon>
        <taxon>Pleurostoma</taxon>
    </lineage>
</organism>
<sequence>MATNNESPGPQPIPTKKPGQLPAKENADPPIIITAKRRWPHHLRLLLRPGLPPSTTFNQFFLLGGVRQGRGGGEVVELAQGQPEGWAGGGVGVWRW</sequence>